<dbReference type="Proteomes" id="UP001238496">
    <property type="component" value="Unassembled WGS sequence"/>
</dbReference>
<feature type="domain" description="Aldehyde dehydrogenase" evidence="7">
    <location>
        <begin position="29"/>
        <end position="491"/>
    </location>
</feature>
<keyword evidence="2 6" id="KW-0560">Oxidoreductase</keyword>
<keyword evidence="9" id="KW-1185">Reference proteome</keyword>
<dbReference type="InterPro" id="IPR029510">
    <property type="entry name" value="Ald_DH_CS_GLU"/>
</dbReference>
<feature type="active site" evidence="5">
    <location>
        <position position="267"/>
    </location>
</feature>
<dbReference type="InterPro" id="IPR016161">
    <property type="entry name" value="Ald_DH/histidinol_DH"/>
</dbReference>
<name>A0ABU0GEJ4_9HYPH</name>
<accession>A0ABU0GEJ4</accession>
<comment type="similarity">
    <text evidence="1 6">Belongs to the aldehyde dehydrogenase family.</text>
</comment>
<dbReference type="EC" id="1.2.1.8" evidence="8"/>
<comment type="pathway">
    <text evidence="4">Amine and polyamine biosynthesis; betaine biosynthesis via choline pathway; betaine from betaine aldehyde: step 1/1.</text>
</comment>
<dbReference type="PROSITE" id="PS00687">
    <property type="entry name" value="ALDEHYDE_DEHYDR_GLU"/>
    <property type="match status" value="1"/>
</dbReference>
<protein>
    <submittedName>
        <fullName evidence="8">Betaine-aldehyde dehydrogenase</fullName>
        <ecNumber evidence="8">1.2.1.8</ecNumber>
    </submittedName>
</protein>
<dbReference type="PANTHER" id="PTHR43860">
    <property type="entry name" value="BETAINE ALDEHYDE DEHYDROGENASE"/>
    <property type="match status" value="1"/>
</dbReference>
<dbReference type="EMBL" id="JAUSUW010000022">
    <property type="protein sequence ID" value="MDQ0423518.1"/>
    <property type="molecule type" value="Genomic_DNA"/>
</dbReference>
<dbReference type="SUPFAM" id="SSF53720">
    <property type="entry name" value="ALDH-like"/>
    <property type="match status" value="1"/>
</dbReference>
<evidence type="ECO:0000259" key="7">
    <source>
        <dbReference type="Pfam" id="PF00171"/>
    </source>
</evidence>
<evidence type="ECO:0000256" key="3">
    <source>
        <dbReference type="ARBA" id="ARBA00023027"/>
    </source>
</evidence>
<dbReference type="PANTHER" id="PTHR43860:SF2">
    <property type="entry name" value="BETAINE ALDEHYDE DEHYDROGENASE-RELATED"/>
    <property type="match status" value="1"/>
</dbReference>
<evidence type="ECO:0000313" key="9">
    <source>
        <dbReference type="Proteomes" id="UP001238496"/>
    </source>
</evidence>
<dbReference type="InterPro" id="IPR016160">
    <property type="entry name" value="Ald_DH_CS_CYS"/>
</dbReference>
<dbReference type="PROSITE" id="PS00070">
    <property type="entry name" value="ALDEHYDE_DEHYDR_CYS"/>
    <property type="match status" value="1"/>
</dbReference>
<dbReference type="InterPro" id="IPR015590">
    <property type="entry name" value="Aldehyde_DH_dom"/>
</dbReference>
<evidence type="ECO:0000256" key="1">
    <source>
        <dbReference type="ARBA" id="ARBA00009986"/>
    </source>
</evidence>
<evidence type="ECO:0000256" key="4">
    <source>
        <dbReference type="ARBA" id="ARBA00037921"/>
    </source>
</evidence>
<reference evidence="8 9" key="1">
    <citation type="submission" date="2023-07" db="EMBL/GenBank/DDBJ databases">
        <title>Genomic Encyclopedia of Type Strains, Phase IV (KMG-IV): sequencing the most valuable type-strain genomes for metagenomic binning, comparative biology and taxonomic classification.</title>
        <authorList>
            <person name="Goeker M."/>
        </authorList>
    </citation>
    <scope>NUCLEOTIDE SEQUENCE [LARGE SCALE GENOMIC DNA]</scope>
    <source>
        <strain evidence="8 9">DSM 1111</strain>
    </source>
</reference>
<dbReference type="InterPro" id="IPR016162">
    <property type="entry name" value="Ald_DH_N"/>
</dbReference>
<evidence type="ECO:0000256" key="6">
    <source>
        <dbReference type="RuleBase" id="RU003345"/>
    </source>
</evidence>
<evidence type="ECO:0000256" key="5">
    <source>
        <dbReference type="PROSITE-ProRule" id="PRU10007"/>
    </source>
</evidence>
<dbReference type="InterPro" id="IPR016163">
    <property type="entry name" value="Ald_DH_C"/>
</dbReference>
<keyword evidence="3" id="KW-0520">NAD</keyword>
<gene>
    <name evidence="8" type="ORF">J2045_004570</name>
</gene>
<sequence length="495" mass="52163">MTSFAHVAGGPDLSALINRSQTVFINGAWHAGRSGSALPAIDPTSGRVFAEFLAASADQVSDAAQASQDAFDGWRHLGGSKRADYLRAFAAGLRARKDELIALQRLNNGKPRFEAEIDVEDAAATFDYYADLACELDGRQGSAVLLAQDGLSGRTHFEPLGPVALIVPWNFPMVTTAWKLAPALAVGCTAVLKPSEFTTLAELVYGDLAPEAGLPAGVLNIVPGGGDVGAALCSDRRFRKISFTGSNATGSRVMAAAARRSVPVSLELGGKSPIVVLDDADISQAADIVAAGIFFNCGQMCSATSRLLVADRIASDFTEALVARAKALVVAGHDRDDGEMGPLTTAAQWAKVGEFLAQAKADALQCLTGGSIEQDRPGFFVQPTIFRDVPMDHAIWRDEIFGPVLAIRSFSTEDEAVFLANDTDFGLAATVVGCDGDRAAKIADRIDAGHIWINTPQIIFPNTAWGGFKASGIGRELGPWGLSAYCAVKHVTIQN</sequence>
<dbReference type="GO" id="GO:0008802">
    <property type="term" value="F:betaine-aldehyde dehydrogenase (NAD+) activity"/>
    <property type="evidence" value="ECO:0007669"/>
    <property type="project" value="UniProtKB-EC"/>
</dbReference>
<evidence type="ECO:0000256" key="2">
    <source>
        <dbReference type="ARBA" id="ARBA00023002"/>
    </source>
</evidence>
<proteinExistence type="inferred from homology"/>
<comment type="caution">
    <text evidence="8">The sequence shown here is derived from an EMBL/GenBank/DDBJ whole genome shotgun (WGS) entry which is preliminary data.</text>
</comment>
<evidence type="ECO:0000313" key="8">
    <source>
        <dbReference type="EMBL" id="MDQ0423518.1"/>
    </source>
</evidence>
<organism evidence="8 9">
    <name type="scientific">Peteryoungia aggregata LMG 23059</name>
    <dbReference type="NCBI Taxonomy" id="1368425"/>
    <lineage>
        <taxon>Bacteria</taxon>
        <taxon>Pseudomonadati</taxon>
        <taxon>Pseudomonadota</taxon>
        <taxon>Alphaproteobacteria</taxon>
        <taxon>Hyphomicrobiales</taxon>
        <taxon>Rhizobiaceae</taxon>
        <taxon>Peteryoungia</taxon>
    </lineage>
</organism>
<dbReference type="Pfam" id="PF00171">
    <property type="entry name" value="Aldedh"/>
    <property type="match status" value="1"/>
</dbReference>
<dbReference type="Gene3D" id="3.40.309.10">
    <property type="entry name" value="Aldehyde Dehydrogenase, Chain A, domain 2"/>
    <property type="match status" value="1"/>
</dbReference>
<dbReference type="Gene3D" id="3.40.605.10">
    <property type="entry name" value="Aldehyde Dehydrogenase, Chain A, domain 1"/>
    <property type="match status" value="1"/>
</dbReference>